<dbReference type="SMART" id="SM00020">
    <property type="entry name" value="Tryp_SPc"/>
    <property type="match status" value="1"/>
</dbReference>
<dbReference type="PROSITE" id="PS50240">
    <property type="entry name" value="TRYPSIN_DOM"/>
    <property type="match status" value="1"/>
</dbReference>
<keyword evidence="4" id="KW-1015">Disulfide bond</keyword>
<comment type="caution">
    <text evidence="8">The sequence shown here is derived from an EMBL/GenBank/DDBJ whole genome shotgun (WGS) entry which is preliminary data.</text>
</comment>
<keyword evidence="9" id="KW-1185">Reference proteome</keyword>
<dbReference type="InterPro" id="IPR009003">
    <property type="entry name" value="Peptidase_S1_PA"/>
</dbReference>
<dbReference type="Pfam" id="PF00089">
    <property type="entry name" value="Trypsin"/>
    <property type="match status" value="1"/>
</dbReference>
<dbReference type="Proteomes" id="UP001432322">
    <property type="component" value="Unassembled WGS sequence"/>
</dbReference>
<evidence type="ECO:0000313" key="9">
    <source>
        <dbReference type="Proteomes" id="UP001432322"/>
    </source>
</evidence>
<dbReference type="GO" id="GO:0004252">
    <property type="term" value="F:serine-type endopeptidase activity"/>
    <property type="evidence" value="ECO:0007669"/>
    <property type="project" value="InterPro"/>
</dbReference>
<keyword evidence="1 5" id="KW-0645">Protease</keyword>
<protein>
    <recommendedName>
        <fullName evidence="7">Peptidase S1 domain-containing protein</fullName>
    </recommendedName>
</protein>
<dbReference type="InterPro" id="IPR043504">
    <property type="entry name" value="Peptidase_S1_PA_chymotrypsin"/>
</dbReference>
<dbReference type="PRINTS" id="PR00722">
    <property type="entry name" value="CHYMOTRYPSIN"/>
</dbReference>
<reference evidence="8" key="1">
    <citation type="submission" date="2023-10" db="EMBL/GenBank/DDBJ databases">
        <title>Genome assembly of Pristionchus species.</title>
        <authorList>
            <person name="Yoshida K."/>
            <person name="Sommer R.J."/>
        </authorList>
    </citation>
    <scope>NUCLEOTIDE SEQUENCE</scope>
    <source>
        <strain evidence="8">RS5133</strain>
    </source>
</reference>
<dbReference type="SUPFAM" id="SSF50494">
    <property type="entry name" value="Trypsin-like serine proteases"/>
    <property type="match status" value="1"/>
</dbReference>
<feature type="domain" description="Peptidase S1" evidence="7">
    <location>
        <begin position="7"/>
        <end position="256"/>
    </location>
</feature>
<evidence type="ECO:0000256" key="6">
    <source>
        <dbReference type="SAM" id="SignalP"/>
    </source>
</evidence>
<organism evidence="8 9">
    <name type="scientific">Pristionchus fissidentatus</name>
    <dbReference type="NCBI Taxonomy" id="1538716"/>
    <lineage>
        <taxon>Eukaryota</taxon>
        <taxon>Metazoa</taxon>
        <taxon>Ecdysozoa</taxon>
        <taxon>Nematoda</taxon>
        <taxon>Chromadorea</taxon>
        <taxon>Rhabditida</taxon>
        <taxon>Rhabditina</taxon>
        <taxon>Diplogasteromorpha</taxon>
        <taxon>Diplogasteroidea</taxon>
        <taxon>Neodiplogasteridae</taxon>
        <taxon>Pristionchus</taxon>
    </lineage>
</organism>
<evidence type="ECO:0000256" key="4">
    <source>
        <dbReference type="ARBA" id="ARBA00023157"/>
    </source>
</evidence>
<feature type="non-terminal residue" evidence="8">
    <location>
        <position position="262"/>
    </location>
</feature>
<dbReference type="InterPro" id="IPR001254">
    <property type="entry name" value="Trypsin_dom"/>
</dbReference>
<evidence type="ECO:0000256" key="2">
    <source>
        <dbReference type="ARBA" id="ARBA00022801"/>
    </source>
</evidence>
<feature type="chain" id="PRO_5043596394" description="Peptidase S1 domain-containing protein" evidence="6">
    <location>
        <begin position="17"/>
        <end position="262"/>
    </location>
</feature>
<evidence type="ECO:0000313" key="8">
    <source>
        <dbReference type="EMBL" id="GMT27250.1"/>
    </source>
</evidence>
<dbReference type="AlphaFoldDB" id="A0AAV5W9B9"/>
<dbReference type="InterPro" id="IPR018114">
    <property type="entry name" value="TRYPSIN_HIS"/>
</dbReference>
<evidence type="ECO:0000256" key="1">
    <source>
        <dbReference type="ARBA" id="ARBA00022670"/>
    </source>
</evidence>
<evidence type="ECO:0000256" key="3">
    <source>
        <dbReference type="ARBA" id="ARBA00022825"/>
    </source>
</evidence>
<dbReference type="InterPro" id="IPR001314">
    <property type="entry name" value="Peptidase_S1A"/>
</dbReference>
<dbReference type="EMBL" id="BTSY01000005">
    <property type="protein sequence ID" value="GMT27250.1"/>
    <property type="molecule type" value="Genomic_DNA"/>
</dbReference>
<dbReference type="Gene3D" id="2.40.10.10">
    <property type="entry name" value="Trypsin-like serine proteases"/>
    <property type="match status" value="1"/>
</dbReference>
<dbReference type="GO" id="GO:0006508">
    <property type="term" value="P:proteolysis"/>
    <property type="evidence" value="ECO:0007669"/>
    <property type="project" value="UniProtKB-KW"/>
</dbReference>
<feature type="signal peptide" evidence="6">
    <location>
        <begin position="1"/>
        <end position="16"/>
    </location>
</feature>
<dbReference type="InterPro" id="IPR033116">
    <property type="entry name" value="TRYPSIN_SER"/>
</dbReference>
<dbReference type="FunFam" id="2.40.10.10:FF:000003">
    <property type="entry name" value="Transmembrane serine protease 3"/>
    <property type="match status" value="1"/>
</dbReference>
<dbReference type="PANTHER" id="PTHR24252:SF17">
    <property type="entry name" value="SUPPRESSOR OF TUMORIGENICITY 14 PROTEIN HOMOLOG-RELATED"/>
    <property type="match status" value="1"/>
</dbReference>
<dbReference type="PROSITE" id="PS00135">
    <property type="entry name" value="TRYPSIN_SER"/>
    <property type="match status" value="1"/>
</dbReference>
<gene>
    <name evidence="8" type="ORF">PFISCL1PPCAC_18547</name>
</gene>
<keyword evidence="6" id="KW-0732">Signal</keyword>
<sequence>MRTAVLLLSTVAVALAATCGQTPVAPNLEVQGTKIVGGWLSDKLCRLECGGSVVAPGWVMTAGHCVYDDLNAKNYKVKAGVFDEAKSDEDAEQVVNVKAIHLHPKYNPRLTNYDIALIELATPLTYGDHVQPICLPSNDDTEISYPNMLWATGWGTTSEQGQISRKLRQADVPIVEVHTCEKEYPRRIFEEVEFCAGKKGVDSCQGDSGGPLVQQSNGTWFQYGIVSWGKGCAEEGEAGIYSRVTAYCDFINTTTNGVVQCQ</sequence>
<accession>A0AAV5W9B9</accession>
<evidence type="ECO:0000256" key="5">
    <source>
        <dbReference type="RuleBase" id="RU363034"/>
    </source>
</evidence>
<dbReference type="CDD" id="cd00190">
    <property type="entry name" value="Tryp_SPc"/>
    <property type="match status" value="1"/>
</dbReference>
<evidence type="ECO:0000259" key="7">
    <source>
        <dbReference type="PROSITE" id="PS50240"/>
    </source>
</evidence>
<keyword evidence="3 5" id="KW-0720">Serine protease</keyword>
<name>A0AAV5W9B9_9BILA</name>
<dbReference type="PANTHER" id="PTHR24252">
    <property type="entry name" value="ACROSIN-RELATED"/>
    <property type="match status" value="1"/>
</dbReference>
<keyword evidence="2 5" id="KW-0378">Hydrolase</keyword>
<dbReference type="PROSITE" id="PS00134">
    <property type="entry name" value="TRYPSIN_HIS"/>
    <property type="match status" value="1"/>
</dbReference>
<proteinExistence type="predicted"/>